<reference evidence="2 3" key="1">
    <citation type="submission" date="2016-03" db="EMBL/GenBank/DDBJ databases">
        <title>Complete genome sequence of Pedobacter cryoconitis PAMC 27485.</title>
        <authorList>
            <person name="Lee J."/>
            <person name="Kim O.-S."/>
        </authorList>
    </citation>
    <scope>NUCLEOTIDE SEQUENCE [LARGE SCALE GENOMIC DNA]</scope>
    <source>
        <strain evidence="2 3">PAMC 27485</strain>
    </source>
</reference>
<dbReference type="PATRIC" id="fig|188932.3.peg.2137"/>
<feature type="transmembrane region" description="Helical" evidence="1">
    <location>
        <begin position="35"/>
        <end position="59"/>
    </location>
</feature>
<dbReference type="RefSeq" id="WP_068400106.1">
    <property type="nucleotide sequence ID" value="NZ_CP014504.1"/>
</dbReference>
<gene>
    <name evidence="2" type="ORF">AY601_2040</name>
</gene>
<dbReference type="KEGG" id="pcm:AY601_2040"/>
<keyword evidence="1" id="KW-0812">Transmembrane</keyword>
<dbReference type="AlphaFoldDB" id="A0A127VCC9"/>
<dbReference type="Proteomes" id="UP000071561">
    <property type="component" value="Chromosome"/>
</dbReference>
<sequence>MKINWFTGIKLLLALFISLGLGLTIFMIFQDVKIIGAYIVSVLFFLVPGMILYGLTFGFKVSEQSIKKQVERQESVTFDNNGISYKLPLFDTIQFIGWRTIETIIYTDYDSDDNSQFIFYLTEPPGQSIQENPWFLNRLFPFGFRNRREITIKDDCKNFHEIPGMLNKYLVKTNPIDLTEDYKRGTLLSSETKIKGDRIKTEELWKPNHTYEREKVVYDSYNRSFQQIKQARNTG</sequence>
<name>A0A127VCC9_9SPHI</name>
<keyword evidence="1" id="KW-1133">Transmembrane helix</keyword>
<protein>
    <submittedName>
        <fullName evidence="2">Uncharacterized protein</fullName>
    </submittedName>
</protein>
<keyword evidence="3" id="KW-1185">Reference proteome</keyword>
<dbReference type="EMBL" id="CP014504">
    <property type="protein sequence ID" value="AMP98944.1"/>
    <property type="molecule type" value="Genomic_DNA"/>
</dbReference>
<proteinExistence type="predicted"/>
<evidence type="ECO:0000313" key="3">
    <source>
        <dbReference type="Proteomes" id="UP000071561"/>
    </source>
</evidence>
<keyword evidence="1" id="KW-0472">Membrane</keyword>
<evidence type="ECO:0000256" key="1">
    <source>
        <dbReference type="SAM" id="Phobius"/>
    </source>
</evidence>
<evidence type="ECO:0000313" key="2">
    <source>
        <dbReference type="EMBL" id="AMP98944.1"/>
    </source>
</evidence>
<feature type="transmembrane region" description="Helical" evidence="1">
    <location>
        <begin position="12"/>
        <end position="29"/>
    </location>
</feature>
<organism evidence="2 3">
    <name type="scientific">Pedobacter cryoconitis</name>
    <dbReference type="NCBI Taxonomy" id="188932"/>
    <lineage>
        <taxon>Bacteria</taxon>
        <taxon>Pseudomonadati</taxon>
        <taxon>Bacteroidota</taxon>
        <taxon>Sphingobacteriia</taxon>
        <taxon>Sphingobacteriales</taxon>
        <taxon>Sphingobacteriaceae</taxon>
        <taxon>Pedobacter</taxon>
    </lineage>
</organism>
<accession>A0A127VCC9</accession>
<dbReference type="OrthoDB" id="713704at2"/>